<dbReference type="InterPro" id="IPR016163">
    <property type="entry name" value="Ald_DH_C"/>
</dbReference>
<dbReference type="EC" id="1.2.1.41" evidence="16"/>
<protein>
    <recommendedName>
        <fullName evidence="16">Delta-1-pyrroline-5-carboxylate synthase</fullName>
    </recommendedName>
    <domain>
        <recommendedName>
            <fullName evidence="16">Glutamate 5-kinase</fullName>
            <shortName evidence="16">GK</shortName>
            <ecNumber evidence="16">2.7.2.11</ecNumber>
        </recommendedName>
        <alternativeName>
            <fullName evidence="16">Gamma-glutamyl kinase</fullName>
        </alternativeName>
    </domain>
    <domain>
        <recommendedName>
            <fullName evidence="16">Gamma-glutamyl phosphate reductase</fullName>
            <shortName evidence="16">GPR</shortName>
            <ecNumber evidence="16">1.2.1.41</ecNumber>
        </recommendedName>
        <alternativeName>
            <fullName evidence="16">Glutamate-5-semialdehyde dehydrogenase</fullName>
        </alternativeName>
        <alternativeName>
            <fullName evidence="16">Glutamyl-gamma-semialdehyde dehydrogenase</fullName>
        </alternativeName>
    </domain>
</protein>
<dbReference type="Proteomes" id="UP001465755">
    <property type="component" value="Unassembled WGS sequence"/>
</dbReference>
<dbReference type="NCBIfam" id="TIGR01092">
    <property type="entry name" value="P5CS"/>
    <property type="match status" value="1"/>
</dbReference>
<keyword evidence="17" id="KW-0175">Coiled coil</keyword>
<dbReference type="HAMAP" id="MF_00412">
    <property type="entry name" value="ProA"/>
    <property type="match status" value="1"/>
</dbReference>
<dbReference type="GO" id="GO:0009084">
    <property type="term" value="P:glutamine family amino acid biosynthetic process"/>
    <property type="evidence" value="ECO:0007669"/>
    <property type="project" value="UniProtKB-ARBA"/>
</dbReference>
<keyword evidence="10 16" id="KW-0067">ATP-binding</keyword>
<keyword evidence="9 16" id="KW-0418">Kinase</keyword>
<comment type="pathway">
    <text evidence="1 16">Amino-acid biosynthesis; L-proline biosynthesis; L-glutamate 5-semialdehyde from L-glutamate: step 2/2.</text>
</comment>
<dbReference type="InterPro" id="IPR020593">
    <property type="entry name" value="G-glutamylP_reductase_CS"/>
</dbReference>
<evidence type="ECO:0000256" key="18">
    <source>
        <dbReference type="SAM" id="MobiDB-lite"/>
    </source>
</evidence>
<dbReference type="InterPro" id="IPR001048">
    <property type="entry name" value="Asp/Glu/Uridylate_kinase"/>
</dbReference>
<comment type="function">
    <text evidence="16">P5CS plays a key role in proline biosynthesis, leading to osmoregulation in plants.</text>
</comment>
<keyword evidence="11 16" id="KW-0521">NADP</keyword>
<dbReference type="EC" id="2.7.2.11" evidence="16"/>
<evidence type="ECO:0000256" key="15">
    <source>
        <dbReference type="ARBA" id="ARBA00049141"/>
    </source>
</evidence>
<dbReference type="EMBL" id="JALJOQ010000010">
    <property type="protein sequence ID" value="KAK9811974.1"/>
    <property type="molecule type" value="Genomic_DNA"/>
</dbReference>
<dbReference type="InterPro" id="IPR000965">
    <property type="entry name" value="GPR_dom"/>
</dbReference>
<evidence type="ECO:0000256" key="2">
    <source>
        <dbReference type="ARBA" id="ARBA00005185"/>
    </source>
</evidence>
<feature type="compositionally biased region" description="Polar residues" evidence="18">
    <location>
        <begin position="7"/>
        <end position="23"/>
    </location>
</feature>
<dbReference type="CDD" id="cd07079">
    <property type="entry name" value="ALDH_F18-19_ProA-GPR"/>
    <property type="match status" value="1"/>
</dbReference>
<comment type="similarity">
    <text evidence="4 16">In the N-terminal section; belongs to the glutamate 5-kinase family.</text>
</comment>
<organism evidence="21 22">
    <name type="scientific">Symbiochloris irregularis</name>
    <dbReference type="NCBI Taxonomy" id="706552"/>
    <lineage>
        <taxon>Eukaryota</taxon>
        <taxon>Viridiplantae</taxon>
        <taxon>Chlorophyta</taxon>
        <taxon>core chlorophytes</taxon>
        <taxon>Trebouxiophyceae</taxon>
        <taxon>Trebouxiales</taxon>
        <taxon>Trebouxiaceae</taxon>
        <taxon>Symbiochloris</taxon>
    </lineage>
</organism>
<keyword evidence="22" id="KW-1185">Reference proteome</keyword>
<dbReference type="Gene3D" id="3.40.605.10">
    <property type="entry name" value="Aldehyde Dehydrogenase, Chain A, domain 1"/>
    <property type="match status" value="1"/>
</dbReference>
<feature type="coiled-coil region" evidence="17">
    <location>
        <begin position="382"/>
        <end position="409"/>
    </location>
</feature>
<dbReference type="PIRSF" id="PIRSF036429">
    <property type="entry name" value="P5C_syn"/>
    <property type="match status" value="1"/>
</dbReference>
<dbReference type="NCBIfam" id="NF001221">
    <property type="entry name" value="PRK00197.1"/>
    <property type="match status" value="1"/>
</dbReference>
<evidence type="ECO:0000256" key="13">
    <source>
        <dbReference type="ARBA" id="ARBA00023268"/>
    </source>
</evidence>
<keyword evidence="12 16" id="KW-0560">Oxidoreductase</keyword>
<evidence type="ECO:0000256" key="9">
    <source>
        <dbReference type="ARBA" id="ARBA00022777"/>
    </source>
</evidence>
<feature type="region of interest" description="Disordered" evidence="18">
    <location>
        <begin position="781"/>
        <end position="802"/>
    </location>
</feature>
<evidence type="ECO:0000256" key="11">
    <source>
        <dbReference type="ARBA" id="ARBA00022857"/>
    </source>
</evidence>
<keyword evidence="5 16" id="KW-0028">Amino-acid biosynthesis</keyword>
<dbReference type="InterPro" id="IPR015590">
    <property type="entry name" value="Aldehyde_DH_dom"/>
</dbReference>
<comment type="similarity">
    <text evidence="3 16">In the C-terminal section; belongs to the gamma-glutamyl phosphate reductase family.</text>
</comment>
<dbReference type="SUPFAM" id="SSF53633">
    <property type="entry name" value="Carbamate kinase-like"/>
    <property type="match status" value="1"/>
</dbReference>
<dbReference type="NCBIfam" id="TIGR00407">
    <property type="entry name" value="proA"/>
    <property type="match status" value="1"/>
</dbReference>
<dbReference type="AlphaFoldDB" id="A0AAW1PQP8"/>
<dbReference type="InterPro" id="IPR005766">
    <property type="entry name" value="P5_carboxy_syn"/>
</dbReference>
<evidence type="ECO:0000256" key="17">
    <source>
        <dbReference type="SAM" id="Coils"/>
    </source>
</evidence>
<evidence type="ECO:0000256" key="16">
    <source>
        <dbReference type="PIRNR" id="PIRNR036429"/>
    </source>
</evidence>
<dbReference type="SUPFAM" id="SSF53720">
    <property type="entry name" value="ALDH-like"/>
    <property type="match status" value="1"/>
</dbReference>
<evidence type="ECO:0000259" key="19">
    <source>
        <dbReference type="Pfam" id="PF00171"/>
    </source>
</evidence>
<evidence type="ECO:0000256" key="10">
    <source>
        <dbReference type="ARBA" id="ARBA00022840"/>
    </source>
</evidence>
<dbReference type="PROSITE" id="PS01223">
    <property type="entry name" value="PROA"/>
    <property type="match status" value="1"/>
</dbReference>
<feature type="domain" description="Aldehyde dehydrogenase" evidence="19">
    <location>
        <begin position="362"/>
        <end position="628"/>
    </location>
</feature>
<evidence type="ECO:0000256" key="6">
    <source>
        <dbReference type="ARBA" id="ARBA00022650"/>
    </source>
</evidence>
<comment type="catalytic activity">
    <reaction evidence="14 16">
        <text>L-glutamate 5-semialdehyde + phosphate + NADP(+) = L-glutamyl 5-phosphate + NADPH + H(+)</text>
        <dbReference type="Rhea" id="RHEA:19541"/>
        <dbReference type="ChEBI" id="CHEBI:15378"/>
        <dbReference type="ChEBI" id="CHEBI:43474"/>
        <dbReference type="ChEBI" id="CHEBI:57783"/>
        <dbReference type="ChEBI" id="CHEBI:58066"/>
        <dbReference type="ChEBI" id="CHEBI:58274"/>
        <dbReference type="ChEBI" id="CHEBI:58349"/>
        <dbReference type="EC" id="1.2.1.41"/>
    </reaction>
</comment>
<reference evidence="21 22" key="1">
    <citation type="journal article" date="2024" name="Nat. Commun.">
        <title>Phylogenomics reveals the evolutionary origins of lichenization in chlorophyte algae.</title>
        <authorList>
            <person name="Puginier C."/>
            <person name="Libourel C."/>
            <person name="Otte J."/>
            <person name="Skaloud P."/>
            <person name="Haon M."/>
            <person name="Grisel S."/>
            <person name="Petersen M."/>
            <person name="Berrin J.G."/>
            <person name="Delaux P.M."/>
            <person name="Dal Grande F."/>
            <person name="Keller J."/>
        </authorList>
    </citation>
    <scope>NUCLEOTIDE SEQUENCE [LARGE SCALE GENOMIC DNA]</scope>
    <source>
        <strain evidence="21 22">SAG 2036</strain>
    </source>
</reference>
<dbReference type="GO" id="GO:0004349">
    <property type="term" value="F:glutamate 5-kinase activity"/>
    <property type="evidence" value="ECO:0007669"/>
    <property type="project" value="UniProtKB-UniRule"/>
</dbReference>
<dbReference type="GO" id="GO:0005524">
    <property type="term" value="F:ATP binding"/>
    <property type="evidence" value="ECO:0007669"/>
    <property type="project" value="UniProtKB-UniRule"/>
</dbReference>
<comment type="caution">
    <text evidence="21">The sequence shown here is derived from an EMBL/GenBank/DDBJ whole genome shotgun (WGS) entry which is preliminary data.</text>
</comment>
<keyword evidence="8 16" id="KW-0547">Nucleotide-binding</keyword>
<gene>
    <name evidence="21" type="ORF">WJX73_004626</name>
</gene>
<dbReference type="InterPro" id="IPR016162">
    <property type="entry name" value="Ald_DH_N"/>
</dbReference>
<keyword evidence="6 16" id="KW-0641">Proline biosynthesis</keyword>
<dbReference type="GO" id="GO:0005737">
    <property type="term" value="C:cytoplasm"/>
    <property type="evidence" value="ECO:0007669"/>
    <property type="project" value="UniProtKB-UniRule"/>
</dbReference>
<evidence type="ECO:0000256" key="12">
    <source>
        <dbReference type="ARBA" id="ARBA00023002"/>
    </source>
</evidence>
<evidence type="ECO:0000259" key="20">
    <source>
        <dbReference type="Pfam" id="PF00696"/>
    </source>
</evidence>
<feature type="region of interest" description="Disordered" evidence="18">
    <location>
        <begin position="1"/>
        <end position="45"/>
    </location>
</feature>
<sequence length="802" mass="86237">MPEPFSSRVTRQPSSTRLASAPSQELDEFDENPVEAFGKPHPTREGVRRSRRIVVKVGAAMVTRGRDSRLALGRLGALIEQLETLVRSGRQVIVVTSGAVAVGRQKLRQQQVLNSTPMQMQIRGQHAVSSRGAAAAGQSGLMALYDSMFGMMDLQAAQVLVTSNDFADASFRQNLKATTEDLLNLNVVPIFNENDAISARLQTAQGFIRLSGPMRSSTSEAAARNSPFTDNDGLAALLATELGADLLCLLTDVNGVYFGDPKTTDSRLIHTYCPEAHDKAINLGQGHDGPLKGMTSKVKAAWMAAQQGCRAVIANGKTSDALLQVVAGQLEGTLFDVQAASRKAHQLRQGTYQHPTADHKLTARDIATSARGASRALQSLPSSEREAILERLADNLEAAESEILAENRADVSAAALKINDNLMKRLTMDSLKIKQLADGIRSIARQREPIRKVLSKTEVLDGLVLEKLTCPIGVLLVIFESRPDALPQIAALAIRSGNGLVLKGGKEASRSNAILHKIVVEALEAAAPSVSSKLINLVTTRARIDELLKLDDVIDLVIPRGGNALVSHVQQSTKIPVLGHAEGICHLYVDTLADLDMACQVAVDSKADNPAACNAVEKILVHTDLAKDGRLYQLQQALRDAGITVLGGKRAAEALSLSPAPSDRHEYGSASLTLELVDSMDEAIDHIHEYGSNHTECIVTEDTKAAEEFLSRVDSACVHHNASTRFGDGYRYGLGAEVGVSTSRIHARGPVGVEGLLTTKWVMRGDGHVVDKDKSTNYTFRSLPVEGDEPSTKKMNGVHKEQ</sequence>
<proteinExistence type="inferred from homology"/>
<name>A0AAW1PQP8_9CHLO</name>
<keyword evidence="7 16" id="KW-0808">Transferase</keyword>
<evidence type="ECO:0000256" key="7">
    <source>
        <dbReference type="ARBA" id="ARBA00022679"/>
    </source>
</evidence>
<dbReference type="InterPro" id="IPR016161">
    <property type="entry name" value="Ald_DH/histidinol_DH"/>
</dbReference>
<evidence type="ECO:0000256" key="8">
    <source>
        <dbReference type="ARBA" id="ARBA00022741"/>
    </source>
</evidence>
<dbReference type="PANTHER" id="PTHR11063:SF8">
    <property type="entry name" value="DELTA-1-PYRROLINE-5-CARBOXYLATE SYNTHASE"/>
    <property type="match status" value="1"/>
</dbReference>
<accession>A0AAW1PQP8</accession>
<dbReference type="PRINTS" id="PR00474">
    <property type="entry name" value="GLU5KINASE"/>
</dbReference>
<dbReference type="Gene3D" id="3.40.1160.10">
    <property type="entry name" value="Acetylglutamate kinase-like"/>
    <property type="match status" value="1"/>
</dbReference>
<evidence type="ECO:0000313" key="22">
    <source>
        <dbReference type="Proteomes" id="UP001465755"/>
    </source>
</evidence>
<dbReference type="InterPro" id="IPR036393">
    <property type="entry name" value="AceGlu_kinase-like_sf"/>
</dbReference>
<dbReference type="Gene3D" id="3.40.309.10">
    <property type="entry name" value="Aldehyde Dehydrogenase, Chain A, domain 2"/>
    <property type="match status" value="1"/>
</dbReference>
<evidence type="ECO:0000256" key="14">
    <source>
        <dbReference type="ARBA" id="ARBA00049024"/>
    </source>
</evidence>
<comment type="catalytic activity">
    <reaction evidence="15 16">
        <text>L-glutamate + ATP = L-glutamyl 5-phosphate + ADP</text>
        <dbReference type="Rhea" id="RHEA:14877"/>
        <dbReference type="ChEBI" id="CHEBI:29985"/>
        <dbReference type="ChEBI" id="CHEBI:30616"/>
        <dbReference type="ChEBI" id="CHEBI:58274"/>
        <dbReference type="ChEBI" id="CHEBI:456216"/>
        <dbReference type="EC" id="2.7.2.11"/>
    </reaction>
</comment>
<dbReference type="GO" id="GO:0004350">
    <property type="term" value="F:glutamate-5-semialdehyde dehydrogenase activity"/>
    <property type="evidence" value="ECO:0007669"/>
    <property type="project" value="UniProtKB-UniRule"/>
</dbReference>
<evidence type="ECO:0000256" key="3">
    <source>
        <dbReference type="ARBA" id="ARBA00006300"/>
    </source>
</evidence>
<keyword evidence="13" id="KW-0511">Multifunctional enzyme</keyword>
<dbReference type="PANTHER" id="PTHR11063">
    <property type="entry name" value="GLUTAMATE SEMIALDEHYDE DEHYDROGENASE"/>
    <property type="match status" value="1"/>
</dbReference>
<comment type="pathway">
    <text evidence="2 16">Amino-acid biosynthesis; L-proline biosynthesis; L-glutamate 5-semialdehyde from L-glutamate: step 1/2.</text>
</comment>
<dbReference type="Pfam" id="PF00696">
    <property type="entry name" value="AA_kinase"/>
    <property type="match status" value="1"/>
</dbReference>
<evidence type="ECO:0000256" key="5">
    <source>
        <dbReference type="ARBA" id="ARBA00022605"/>
    </source>
</evidence>
<evidence type="ECO:0000256" key="4">
    <source>
        <dbReference type="ARBA" id="ARBA00009302"/>
    </source>
</evidence>
<dbReference type="Pfam" id="PF00171">
    <property type="entry name" value="Aldedh"/>
    <property type="match status" value="1"/>
</dbReference>
<feature type="domain" description="Aspartate/glutamate/uridylate kinase" evidence="20">
    <location>
        <begin position="52"/>
        <end position="315"/>
    </location>
</feature>
<dbReference type="InterPro" id="IPR001057">
    <property type="entry name" value="Glu/AcGlu_kinase"/>
</dbReference>
<evidence type="ECO:0000313" key="21">
    <source>
        <dbReference type="EMBL" id="KAK9811974.1"/>
    </source>
</evidence>
<evidence type="ECO:0000256" key="1">
    <source>
        <dbReference type="ARBA" id="ARBA00004985"/>
    </source>
</evidence>